<dbReference type="Proteomes" id="UP000186922">
    <property type="component" value="Unassembled WGS sequence"/>
</dbReference>
<evidence type="ECO:0000313" key="1">
    <source>
        <dbReference type="EMBL" id="GAU92986.1"/>
    </source>
</evidence>
<dbReference type="EMBL" id="BDGG01000002">
    <property type="protein sequence ID" value="GAU92986.1"/>
    <property type="molecule type" value="Genomic_DNA"/>
</dbReference>
<name>A0A1D1UTH5_RAMVA</name>
<accession>A0A1D1UTH5</accession>
<gene>
    <name evidence="1" type="primary">RvY_04989-1</name>
    <name evidence="1" type="synonym">RvY_04989.1</name>
    <name evidence="1" type="ORF">RvY_04989</name>
</gene>
<sequence length="63" mass="6937">MNFPPNLFSGMNGGYDHYQMLGLTAGRPMDLPLGLPSGLPMGPPPSFHLMEALATTRLNYDEW</sequence>
<organism evidence="1 2">
    <name type="scientific">Ramazzottius varieornatus</name>
    <name type="common">Water bear</name>
    <name type="synonym">Tardigrade</name>
    <dbReference type="NCBI Taxonomy" id="947166"/>
    <lineage>
        <taxon>Eukaryota</taxon>
        <taxon>Metazoa</taxon>
        <taxon>Ecdysozoa</taxon>
        <taxon>Tardigrada</taxon>
        <taxon>Eutardigrada</taxon>
        <taxon>Parachela</taxon>
        <taxon>Hypsibioidea</taxon>
        <taxon>Ramazzottiidae</taxon>
        <taxon>Ramazzottius</taxon>
    </lineage>
</organism>
<evidence type="ECO:0000313" key="2">
    <source>
        <dbReference type="Proteomes" id="UP000186922"/>
    </source>
</evidence>
<proteinExistence type="predicted"/>
<comment type="caution">
    <text evidence="1">The sequence shown here is derived from an EMBL/GenBank/DDBJ whole genome shotgun (WGS) entry which is preliminary data.</text>
</comment>
<reference evidence="1 2" key="1">
    <citation type="journal article" date="2016" name="Nat. Commun.">
        <title>Extremotolerant tardigrade genome and improved radiotolerance of human cultured cells by tardigrade-unique protein.</title>
        <authorList>
            <person name="Hashimoto T."/>
            <person name="Horikawa D.D."/>
            <person name="Saito Y."/>
            <person name="Kuwahara H."/>
            <person name="Kozuka-Hata H."/>
            <person name="Shin-I T."/>
            <person name="Minakuchi Y."/>
            <person name="Ohishi K."/>
            <person name="Motoyama A."/>
            <person name="Aizu T."/>
            <person name="Enomoto A."/>
            <person name="Kondo K."/>
            <person name="Tanaka S."/>
            <person name="Hara Y."/>
            <person name="Koshikawa S."/>
            <person name="Sagara H."/>
            <person name="Miura T."/>
            <person name="Yokobori S."/>
            <person name="Miyagawa K."/>
            <person name="Suzuki Y."/>
            <person name="Kubo T."/>
            <person name="Oyama M."/>
            <person name="Kohara Y."/>
            <person name="Fujiyama A."/>
            <person name="Arakawa K."/>
            <person name="Katayama T."/>
            <person name="Toyoda A."/>
            <person name="Kunieda T."/>
        </authorList>
    </citation>
    <scope>NUCLEOTIDE SEQUENCE [LARGE SCALE GENOMIC DNA]</scope>
    <source>
        <strain evidence="1 2">YOKOZUNA-1</strain>
    </source>
</reference>
<keyword evidence="2" id="KW-1185">Reference proteome</keyword>
<protein>
    <submittedName>
        <fullName evidence="1">Uncharacterized protein</fullName>
    </submittedName>
</protein>
<dbReference type="AlphaFoldDB" id="A0A1D1UTH5"/>